<organism evidence="2 3">
    <name type="scientific">Athelia psychrophila</name>
    <dbReference type="NCBI Taxonomy" id="1759441"/>
    <lineage>
        <taxon>Eukaryota</taxon>
        <taxon>Fungi</taxon>
        <taxon>Dikarya</taxon>
        <taxon>Basidiomycota</taxon>
        <taxon>Agaricomycotina</taxon>
        <taxon>Agaricomycetes</taxon>
        <taxon>Agaricomycetidae</taxon>
        <taxon>Atheliales</taxon>
        <taxon>Atheliaceae</taxon>
        <taxon>Athelia</taxon>
    </lineage>
</organism>
<feature type="region of interest" description="Disordered" evidence="1">
    <location>
        <begin position="31"/>
        <end position="65"/>
    </location>
</feature>
<dbReference type="Proteomes" id="UP000076532">
    <property type="component" value="Unassembled WGS sequence"/>
</dbReference>
<dbReference type="AlphaFoldDB" id="A0A165YLI8"/>
<dbReference type="EMBL" id="KV417694">
    <property type="protein sequence ID" value="KZP09689.1"/>
    <property type="molecule type" value="Genomic_DNA"/>
</dbReference>
<evidence type="ECO:0000313" key="2">
    <source>
        <dbReference type="EMBL" id="KZP09689.1"/>
    </source>
</evidence>
<accession>A0A165YLI8</accession>
<name>A0A165YLI8_9AGAM</name>
<sequence>MSEFCLHWYGRNIVHRLKYTRHLRSCGQLPSRLISKHTPPSSSNANPPARMRPPTSGATYTPHSM</sequence>
<keyword evidence="3" id="KW-1185">Reference proteome</keyword>
<protein>
    <submittedName>
        <fullName evidence="2">Uncharacterized protein</fullName>
    </submittedName>
</protein>
<reference evidence="2 3" key="1">
    <citation type="journal article" date="2016" name="Mol. Biol. Evol.">
        <title>Comparative Genomics of Early-Diverging Mushroom-Forming Fungi Provides Insights into the Origins of Lignocellulose Decay Capabilities.</title>
        <authorList>
            <person name="Nagy L.G."/>
            <person name="Riley R."/>
            <person name="Tritt A."/>
            <person name="Adam C."/>
            <person name="Daum C."/>
            <person name="Floudas D."/>
            <person name="Sun H."/>
            <person name="Yadav J.S."/>
            <person name="Pangilinan J."/>
            <person name="Larsson K.H."/>
            <person name="Matsuura K."/>
            <person name="Barry K."/>
            <person name="Labutti K."/>
            <person name="Kuo R."/>
            <person name="Ohm R.A."/>
            <person name="Bhattacharya S.S."/>
            <person name="Shirouzu T."/>
            <person name="Yoshinaga Y."/>
            <person name="Martin F.M."/>
            <person name="Grigoriev I.V."/>
            <person name="Hibbett D.S."/>
        </authorList>
    </citation>
    <scope>NUCLEOTIDE SEQUENCE [LARGE SCALE GENOMIC DNA]</scope>
    <source>
        <strain evidence="2 3">CBS 109695</strain>
    </source>
</reference>
<evidence type="ECO:0000256" key="1">
    <source>
        <dbReference type="SAM" id="MobiDB-lite"/>
    </source>
</evidence>
<feature type="compositionally biased region" description="Low complexity" evidence="1">
    <location>
        <begin position="39"/>
        <end position="49"/>
    </location>
</feature>
<evidence type="ECO:0000313" key="3">
    <source>
        <dbReference type="Proteomes" id="UP000076532"/>
    </source>
</evidence>
<feature type="compositionally biased region" description="Polar residues" evidence="1">
    <location>
        <begin position="56"/>
        <end position="65"/>
    </location>
</feature>
<proteinExistence type="predicted"/>
<gene>
    <name evidence="2" type="ORF">FIBSPDRAFT_231343</name>
</gene>